<feature type="region of interest" description="Disordered" evidence="4">
    <location>
        <begin position="99"/>
        <end position="144"/>
    </location>
</feature>
<evidence type="ECO:0000256" key="3">
    <source>
        <dbReference type="ARBA" id="ARBA00022946"/>
    </source>
</evidence>
<feature type="region of interest" description="Disordered" evidence="4">
    <location>
        <begin position="53"/>
        <end position="73"/>
    </location>
</feature>
<dbReference type="EMBL" id="VIEB01000234">
    <property type="protein sequence ID" value="TQD99500.1"/>
    <property type="molecule type" value="Genomic_DNA"/>
</dbReference>
<dbReference type="Pfam" id="PF02536">
    <property type="entry name" value="mTERF"/>
    <property type="match status" value="1"/>
</dbReference>
<keyword evidence="6" id="KW-1185">Reference proteome</keyword>
<keyword evidence="2" id="KW-0804">Transcription</keyword>
<organism evidence="5 6">
    <name type="scientific">Malus baccata</name>
    <name type="common">Siberian crab apple</name>
    <name type="synonym">Pyrus baccata</name>
    <dbReference type="NCBI Taxonomy" id="106549"/>
    <lineage>
        <taxon>Eukaryota</taxon>
        <taxon>Viridiplantae</taxon>
        <taxon>Streptophyta</taxon>
        <taxon>Embryophyta</taxon>
        <taxon>Tracheophyta</taxon>
        <taxon>Spermatophyta</taxon>
        <taxon>Magnoliopsida</taxon>
        <taxon>eudicotyledons</taxon>
        <taxon>Gunneridae</taxon>
        <taxon>Pentapetalae</taxon>
        <taxon>rosids</taxon>
        <taxon>fabids</taxon>
        <taxon>Rosales</taxon>
        <taxon>Rosaceae</taxon>
        <taxon>Amygdaloideae</taxon>
        <taxon>Maleae</taxon>
        <taxon>Malus</taxon>
    </lineage>
</organism>
<evidence type="ECO:0000256" key="4">
    <source>
        <dbReference type="SAM" id="MobiDB-lite"/>
    </source>
</evidence>
<dbReference type="GO" id="GO:0003676">
    <property type="term" value="F:nucleic acid binding"/>
    <property type="evidence" value="ECO:0007669"/>
    <property type="project" value="InterPro"/>
</dbReference>
<dbReference type="STRING" id="106549.A0A540ML44"/>
<gene>
    <name evidence="5" type="ORF">C1H46_014836</name>
</gene>
<keyword evidence="2" id="KW-0805">Transcription regulation</keyword>
<proteinExistence type="inferred from homology"/>
<evidence type="ECO:0000313" key="5">
    <source>
        <dbReference type="EMBL" id="TQD99500.1"/>
    </source>
</evidence>
<sequence>MWLLRNDLSICHYLLIQPIICIFLEEVKTLNRTGPANGIKGCPPPSFFLHTAPVGHHDSPSPTSNLPTPSFPLSISKTLQKPLTYPQISLQLPQANPQFSKLPLTFRSPKHLRRPRPPLPRKGPLLRNPPQHRLQKSPPPKPRFPLLPSLLPQVRRGLPLLHGHRALCPGPDPRHVPTAPHRGPALRPLPNLRFPPHRGPNPFPDIRKSIIRCPRLLVSDLDSQLRAALKFLTQLGFSGRSFITCQTTVLLVSSVEFTLLPKIEYLQSLGLTYEEVVNMEMKRDVAELKRFPQYFLFSLEGKIKPRHRLLVEHDFSLLLREMLKVSDGEFNARLIEMRLGSADGSWV</sequence>
<dbReference type="InterPro" id="IPR038538">
    <property type="entry name" value="MTERF_sf"/>
</dbReference>
<accession>A0A540ML44</accession>
<keyword evidence="3" id="KW-0809">Transit peptide</keyword>
<dbReference type="PANTHER" id="PTHR13068:SF173">
    <property type="entry name" value="EMB|CAB62602.1"/>
    <property type="match status" value="1"/>
</dbReference>
<comment type="similarity">
    <text evidence="1">Belongs to the mTERF family.</text>
</comment>
<evidence type="ECO:0000256" key="2">
    <source>
        <dbReference type="ARBA" id="ARBA00022472"/>
    </source>
</evidence>
<feature type="compositionally biased region" description="Low complexity" evidence="4">
    <location>
        <begin position="60"/>
        <end position="73"/>
    </location>
</feature>
<dbReference type="AlphaFoldDB" id="A0A540ML44"/>
<dbReference type="SMART" id="SM00733">
    <property type="entry name" value="Mterf"/>
    <property type="match status" value="3"/>
</dbReference>
<reference evidence="5 6" key="1">
    <citation type="journal article" date="2019" name="G3 (Bethesda)">
        <title>Sequencing of a Wild Apple (Malus baccata) Genome Unravels the Differences Between Cultivated and Wild Apple Species Regarding Disease Resistance and Cold Tolerance.</title>
        <authorList>
            <person name="Chen X."/>
        </authorList>
    </citation>
    <scope>NUCLEOTIDE SEQUENCE [LARGE SCALE GENOMIC DNA]</scope>
    <source>
        <strain evidence="6">cv. Shandingzi</strain>
        <tissue evidence="5">Leaves</tissue>
    </source>
</reference>
<dbReference type="PANTHER" id="PTHR13068">
    <property type="entry name" value="CGI-12 PROTEIN-RELATED"/>
    <property type="match status" value="1"/>
</dbReference>
<comment type="caution">
    <text evidence="5">The sequence shown here is derived from an EMBL/GenBank/DDBJ whole genome shotgun (WGS) entry which is preliminary data.</text>
</comment>
<keyword evidence="2" id="KW-0806">Transcription termination</keyword>
<dbReference type="Proteomes" id="UP000315295">
    <property type="component" value="Unassembled WGS sequence"/>
</dbReference>
<dbReference type="InterPro" id="IPR003690">
    <property type="entry name" value="MTERF"/>
</dbReference>
<name>A0A540ML44_MALBA</name>
<protein>
    <submittedName>
        <fullName evidence="5">Uncharacterized protein</fullName>
    </submittedName>
</protein>
<evidence type="ECO:0000256" key="1">
    <source>
        <dbReference type="ARBA" id="ARBA00007692"/>
    </source>
</evidence>
<evidence type="ECO:0000313" key="6">
    <source>
        <dbReference type="Proteomes" id="UP000315295"/>
    </source>
</evidence>
<dbReference type="Gene3D" id="1.25.70.10">
    <property type="entry name" value="Transcription termination factor 3, mitochondrial"/>
    <property type="match status" value="1"/>
</dbReference>
<dbReference type="GO" id="GO:0006353">
    <property type="term" value="P:DNA-templated transcription termination"/>
    <property type="evidence" value="ECO:0007669"/>
    <property type="project" value="UniProtKB-KW"/>
</dbReference>